<dbReference type="Proteomes" id="UP001153620">
    <property type="component" value="Chromosome 2"/>
</dbReference>
<keyword evidence="6" id="KW-0131">Cell cycle</keyword>
<dbReference type="Gene3D" id="1.10.8.60">
    <property type="match status" value="1"/>
</dbReference>
<dbReference type="GO" id="GO:0005524">
    <property type="term" value="F:ATP binding"/>
    <property type="evidence" value="ECO:0007669"/>
    <property type="project" value="InterPro"/>
</dbReference>
<dbReference type="CDD" id="cd08768">
    <property type="entry name" value="Cdc6_C"/>
    <property type="match status" value="1"/>
</dbReference>
<dbReference type="PANTHER" id="PTHR10763:SF26">
    <property type="entry name" value="CELL DIVISION CONTROL PROTEIN 6 HOMOLOG"/>
    <property type="match status" value="1"/>
</dbReference>
<organism evidence="11 12">
    <name type="scientific">Chironomus riparius</name>
    <dbReference type="NCBI Taxonomy" id="315576"/>
    <lineage>
        <taxon>Eukaryota</taxon>
        <taxon>Metazoa</taxon>
        <taxon>Ecdysozoa</taxon>
        <taxon>Arthropoda</taxon>
        <taxon>Hexapoda</taxon>
        <taxon>Insecta</taxon>
        <taxon>Pterygota</taxon>
        <taxon>Neoptera</taxon>
        <taxon>Endopterygota</taxon>
        <taxon>Diptera</taxon>
        <taxon>Nematocera</taxon>
        <taxon>Chironomoidea</taxon>
        <taxon>Chironomidae</taxon>
        <taxon>Chironominae</taxon>
        <taxon>Chironomus</taxon>
    </lineage>
</organism>
<dbReference type="InterPro" id="IPR050311">
    <property type="entry name" value="ORC1/CDC6"/>
</dbReference>
<dbReference type="SUPFAM" id="SSF46785">
    <property type="entry name" value="Winged helix' DNA-binding domain"/>
    <property type="match status" value="1"/>
</dbReference>
<comment type="similarity">
    <text evidence="2 7">Belongs to the CDC6/cdc18 family.</text>
</comment>
<evidence type="ECO:0000259" key="10">
    <source>
        <dbReference type="SMART" id="SM01074"/>
    </source>
</evidence>
<dbReference type="InterPro" id="IPR015163">
    <property type="entry name" value="Cdc6_C"/>
</dbReference>
<dbReference type="GO" id="GO:0006270">
    <property type="term" value="P:DNA replication initiation"/>
    <property type="evidence" value="ECO:0007669"/>
    <property type="project" value="UniProtKB-UniRule"/>
</dbReference>
<comment type="subcellular location">
    <subcellularLocation>
        <location evidence="1 7">Nucleus</location>
    </subcellularLocation>
</comment>
<keyword evidence="12" id="KW-1185">Reference proteome</keyword>
<dbReference type="InterPro" id="IPR054425">
    <property type="entry name" value="Cdc6_ORC1-like_ATPase_lid"/>
</dbReference>
<evidence type="ECO:0000313" key="11">
    <source>
        <dbReference type="EMBL" id="CAG9804014.1"/>
    </source>
</evidence>
<dbReference type="FunFam" id="1.10.10.10:FF:000265">
    <property type="entry name" value="Cell division control protein"/>
    <property type="match status" value="1"/>
</dbReference>
<dbReference type="PANTHER" id="PTHR10763">
    <property type="entry name" value="CELL DIVISION CONTROL PROTEIN 6-RELATED"/>
    <property type="match status" value="1"/>
</dbReference>
<dbReference type="PIRSF" id="PIRSF001767">
    <property type="entry name" value="Cdc6"/>
    <property type="match status" value="1"/>
</dbReference>
<comment type="function">
    <text evidence="7">Involved in the initiation of DNA replication. Also participates in checkpoint controls that ensure DNA replication is completed before mitosis is initiated.</text>
</comment>
<dbReference type="Gene3D" id="3.40.50.300">
    <property type="entry name" value="P-loop containing nucleotide triphosphate hydrolases"/>
    <property type="match status" value="1"/>
</dbReference>
<sequence length="479" mass="54422">MPRITRNSKKAELNFGEGVEKNKVRKRKSSSSSLSEIENLSPNKSSKQIVDNLEKSPGISDCLAHKLSLEVPNINKFSLARRALAVNENYRLPGREKQFEDLLQIIDEAISTKKSSSLYINGPPGTGKTATLLKLISSHDYELKLKTVFINSTSISSIGAIYKKICSELDLKDCGNEKESLQLLENYFKKDNKKKTTLLVLDEIDQLCSSGKNQNVLYHIFEWPSIPNSKLLLIGIANSLDLTDRLLIRLQRKCELKPLVMHFPAYTKNEIVEIFKSRLEESDLFPPAAIQLLAAKVSAVSGDIRRALNLGKRVIEIAEFEKKKNNKSIDMEKISAIVETGDDDSKIQLKEVVSVLNNVYGCAQHLNDEVDDIPLQQKILICTILLIMKHDKNKEITIGRLHDIYKKVCKNRNIYATDLSEFVNLCLLVETRGILRLTKKKEPRFHRIFMQWNEDEVLSALKDKQMMTNILNEQSLLGR</sequence>
<feature type="domain" description="AAA+ ATPase" evidence="9">
    <location>
        <begin position="114"/>
        <end position="260"/>
    </location>
</feature>
<evidence type="ECO:0000256" key="3">
    <source>
        <dbReference type="ARBA" id="ARBA00022618"/>
    </source>
</evidence>
<keyword evidence="4" id="KW-0235">DNA replication</keyword>
<dbReference type="GO" id="GO:0003688">
    <property type="term" value="F:DNA replication origin binding"/>
    <property type="evidence" value="ECO:0007669"/>
    <property type="project" value="TreeGrafter"/>
</dbReference>
<evidence type="ECO:0000256" key="7">
    <source>
        <dbReference type="PIRNR" id="PIRNR001767"/>
    </source>
</evidence>
<proteinExistence type="inferred from homology"/>
<reference evidence="11" key="2">
    <citation type="submission" date="2022-10" db="EMBL/GenBank/DDBJ databases">
        <authorList>
            <consortium name="ENA_rothamsted_submissions"/>
            <consortium name="culmorum"/>
            <person name="King R."/>
        </authorList>
    </citation>
    <scope>NUCLEOTIDE SEQUENCE</scope>
</reference>
<dbReference type="InterPro" id="IPR036390">
    <property type="entry name" value="WH_DNA-bd_sf"/>
</dbReference>
<dbReference type="InterPro" id="IPR016314">
    <property type="entry name" value="Cdc6/18"/>
</dbReference>
<evidence type="ECO:0000313" key="12">
    <source>
        <dbReference type="Proteomes" id="UP001153620"/>
    </source>
</evidence>
<feature type="region of interest" description="Disordered" evidence="8">
    <location>
        <begin position="1"/>
        <end position="46"/>
    </location>
</feature>
<dbReference type="GO" id="GO:0051301">
    <property type="term" value="P:cell division"/>
    <property type="evidence" value="ECO:0007669"/>
    <property type="project" value="UniProtKB-UniRule"/>
</dbReference>
<dbReference type="GO" id="GO:0033314">
    <property type="term" value="P:mitotic DNA replication checkpoint signaling"/>
    <property type="evidence" value="ECO:0007669"/>
    <property type="project" value="TreeGrafter"/>
</dbReference>
<evidence type="ECO:0000259" key="9">
    <source>
        <dbReference type="SMART" id="SM00382"/>
    </source>
</evidence>
<dbReference type="InterPro" id="IPR027417">
    <property type="entry name" value="P-loop_NTPase"/>
</dbReference>
<reference evidence="11" key="1">
    <citation type="submission" date="2022-01" db="EMBL/GenBank/DDBJ databases">
        <authorList>
            <person name="King R."/>
        </authorList>
    </citation>
    <scope>NUCLEOTIDE SEQUENCE</scope>
</reference>
<dbReference type="CDD" id="cd00009">
    <property type="entry name" value="AAA"/>
    <property type="match status" value="1"/>
</dbReference>
<gene>
    <name evidence="11" type="ORF">CHIRRI_LOCUS6909</name>
</gene>
<dbReference type="InterPro" id="IPR003959">
    <property type="entry name" value="ATPase_AAA_core"/>
</dbReference>
<protein>
    <recommendedName>
        <fullName evidence="7">Cell division control protein</fullName>
    </recommendedName>
</protein>
<dbReference type="Pfam" id="PF09079">
    <property type="entry name" value="WHD_Cdc6"/>
    <property type="match status" value="1"/>
</dbReference>
<dbReference type="InterPro" id="IPR036388">
    <property type="entry name" value="WH-like_DNA-bd_sf"/>
</dbReference>
<dbReference type="Pfam" id="PF22606">
    <property type="entry name" value="Cdc6-ORC-like_ATPase_lid"/>
    <property type="match status" value="1"/>
</dbReference>
<keyword evidence="3" id="KW-0132">Cell division</keyword>
<feature type="compositionally biased region" description="Low complexity" evidence="8">
    <location>
        <begin position="30"/>
        <end position="41"/>
    </location>
</feature>
<keyword evidence="5 7" id="KW-0539">Nucleus</keyword>
<evidence type="ECO:0000256" key="5">
    <source>
        <dbReference type="ARBA" id="ARBA00023242"/>
    </source>
</evidence>
<evidence type="ECO:0000256" key="8">
    <source>
        <dbReference type="SAM" id="MobiDB-lite"/>
    </source>
</evidence>
<evidence type="ECO:0000256" key="2">
    <source>
        <dbReference type="ARBA" id="ARBA00006184"/>
    </source>
</evidence>
<dbReference type="Pfam" id="PF00004">
    <property type="entry name" value="AAA"/>
    <property type="match status" value="1"/>
</dbReference>
<dbReference type="SMART" id="SM00382">
    <property type="entry name" value="AAA"/>
    <property type="match status" value="1"/>
</dbReference>
<dbReference type="InterPro" id="IPR003593">
    <property type="entry name" value="AAA+_ATPase"/>
</dbReference>
<evidence type="ECO:0000256" key="6">
    <source>
        <dbReference type="ARBA" id="ARBA00023306"/>
    </source>
</evidence>
<accession>A0A9N9RWU2</accession>
<name>A0A9N9RWU2_9DIPT</name>
<evidence type="ECO:0000256" key="4">
    <source>
        <dbReference type="ARBA" id="ARBA00022705"/>
    </source>
</evidence>
<feature type="domain" description="Cdc6 C-terminal" evidence="10">
    <location>
        <begin position="381"/>
        <end position="461"/>
    </location>
</feature>
<dbReference type="Gene3D" id="1.10.10.10">
    <property type="entry name" value="Winged helix-like DNA-binding domain superfamily/Winged helix DNA-binding domain"/>
    <property type="match status" value="1"/>
</dbReference>
<dbReference type="SUPFAM" id="SSF52540">
    <property type="entry name" value="P-loop containing nucleoside triphosphate hydrolases"/>
    <property type="match status" value="1"/>
</dbReference>
<dbReference type="GO" id="GO:0005634">
    <property type="term" value="C:nucleus"/>
    <property type="evidence" value="ECO:0007669"/>
    <property type="project" value="UniProtKB-SubCell"/>
</dbReference>
<dbReference type="SMART" id="SM01074">
    <property type="entry name" value="Cdc6_C"/>
    <property type="match status" value="1"/>
</dbReference>
<dbReference type="AlphaFoldDB" id="A0A9N9RWU2"/>
<dbReference type="EMBL" id="OU895878">
    <property type="protein sequence ID" value="CAG9804014.1"/>
    <property type="molecule type" value="Genomic_DNA"/>
</dbReference>
<evidence type="ECO:0000256" key="1">
    <source>
        <dbReference type="ARBA" id="ARBA00004123"/>
    </source>
</evidence>
<dbReference type="GO" id="GO:0016887">
    <property type="term" value="F:ATP hydrolysis activity"/>
    <property type="evidence" value="ECO:0007669"/>
    <property type="project" value="InterPro"/>
</dbReference>
<dbReference type="OrthoDB" id="1926878at2759"/>